<dbReference type="Gene3D" id="3.40.20.10">
    <property type="entry name" value="Severin"/>
    <property type="match status" value="1"/>
</dbReference>
<name>A0A409VIZ9_9AGAR</name>
<feature type="region of interest" description="Disordered" evidence="2">
    <location>
        <begin position="167"/>
        <end position="189"/>
    </location>
</feature>
<dbReference type="STRING" id="231916.A0A409VIZ9"/>
<comment type="caution">
    <text evidence="4">The sequence shown here is derived from an EMBL/GenBank/DDBJ whole genome shotgun (WGS) entry which is preliminary data.</text>
</comment>
<comment type="similarity">
    <text evidence="1">Belongs to the actin-binding proteins ADF family. GMF subfamily.</text>
</comment>
<dbReference type="GO" id="GO:0003779">
    <property type="term" value="F:actin binding"/>
    <property type="evidence" value="ECO:0007669"/>
    <property type="project" value="InterPro"/>
</dbReference>
<dbReference type="PANTHER" id="PTHR11249:SF2">
    <property type="entry name" value="GLIA MATURATION FACTOR"/>
    <property type="match status" value="1"/>
</dbReference>
<accession>A0A409VIZ9</accession>
<reference evidence="4 5" key="1">
    <citation type="journal article" date="2018" name="Evol. Lett.">
        <title>Horizontal gene cluster transfer increased hallucinogenic mushroom diversity.</title>
        <authorList>
            <person name="Reynolds H.T."/>
            <person name="Vijayakumar V."/>
            <person name="Gluck-Thaler E."/>
            <person name="Korotkin H.B."/>
            <person name="Matheny P.B."/>
            <person name="Slot J.C."/>
        </authorList>
    </citation>
    <scope>NUCLEOTIDE SEQUENCE [LARGE SCALE GENOMIC DNA]</scope>
    <source>
        <strain evidence="4 5">SRW20</strain>
    </source>
</reference>
<gene>
    <name evidence="4" type="ORF">CVT26_011065</name>
</gene>
<dbReference type="InParanoid" id="A0A409VIZ9"/>
<dbReference type="SMART" id="SM00102">
    <property type="entry name" value="ADF"/>
    <property type="match status" value="1"/>
</dbReference>
<dbReference type="GO" id="GO:0030479">
    <property type="term" value="C:actin cortical patch"/>
    <property type="evidence" value="ECO:0007669"/>
    <property type="project" value="TreeGrafter"/>
</dbReference>
<sequence length="204" mass="22974">MPIEARNEDMPEGRNLNKRSRSHKTIILSLSLSSTTMSTATALVDIPQEVKDALRKFRFKRRSEGSAAIVIKINKAKLVMEEVEQFDNISIEELAEELPENSPRYVVLSYELKHRDGRTSFPLVLINWSPSSSETGMMTLHASALLNFQNTARLVTSSLETSLTVLNSGGRQQGCRSPRRPRGTDEGIDRRKATFMTEGWLTYS</sequence>
<dbReference type="InterPro" id="IPR002108">
    <property type="entry name" value="ADF-H"/>
</dbReference>
<dbReference type="FunCoup" id="A0A409VIZ9">
    <property type="interactions" value="99"/>
</dbReference>
<dbReference type="PANTHER" id="PTHR11249">
    <property type="entry name" value="GLIAL FACTOR NATURATION FACTOR"/>
    <property type="match status" value="1"/>
</dbReference>
<feature type="compositionally biased region" description="Basic and acidic residues" evidence="2">
    <location>
        <begin position="1"/>
        <end position="12"/>
    </location>
</feature>
<dbReference type="OrthoDB" id="3919494at2759"/>
<dbReference type="Pfam" id="PF00241">
    <property type="entry name" value="Cofilin_ADF"/>
    <property type="match status" value="1"/>
</dbReference>
<evidence type="ECO:0000259" key="3">
    <source>
        <dbReference type="PROSITE" id="PS51263"/>
    </source>
</evidence>
<dbReference type="SUPFAM" id="SSF55753">
    <property type="entry name" value="Actin depolymerizing proteins"/>
    <property type="match status" value="1"/>
</dbReference>
<organism evidence="4 5">
    <name type="scientific">Gymnopilus dilepis</name>
    <dbReference type="NCBI Taxonomy" id="231916"/>
    <lineage>
        <taxon>Eukaryota</taxon>
        <taxon>Fungi</taxon>
        <taxon>Dikarya</taxon>
        <taxon>Basidiomycota</taxon>
        <taxon>Agaricomycotina</taxon>
        <taxon>Agaricomycetes</taxon>
        <taxon>Agaricomycetidae</taxon>
        <taxon>Agaricales</taxon>
        <taxon>Agaricineae</taxon>
        <taxon>Hymenogastraceae</taxon>
        <taxon>Gymnopilus</taxon>
    </lineage>
</organism>
<dbReference type="GO" id="GO:0034316">
    <property type="term" value="P:negative regulation of Arp2/3 complex-mediated actin nucleation"/>
    <property type="evidence" value="ECO:0007669"/>
    <property type="project" value="TreeGrafter"/>
</dbReference>
<feature type="region of interest" description="Disordered" evidence="2">
    <location>
        <begin position="1"/>
        <end position="20"/>
    </location>
</feature>
<evidence type="ECO:0000313" key="4">
    <source>
        <dbReference type="EMBL" id="PPQ66206.1"/>
    </source>
</evidence>
<evidence type="ECO:0000313" key="5">
    <source>
        <dbReference type="Proteomes" id="UP000284706"/>
    </source>
</evidence>
<dbReference type="GO" id="GO:0071846">
    <property type="term" value="P:actin filament debranching"/>
    <property type="evidence" value="ECO:0007669"/>
    <property type="project" value="InterPro"/>
</dbReference>
<dbReference type="GO" id="GO:0071933">
    <property type="term" value="F:Arp2/3 complex binding"/>
    <property type="evidence" value="ECO:0007669"/>
    <property type="project" value="InterPro"/>
</dbReference>
<evidence type="ECO:0000256" key="2">
    <source>
        <dbReference type="SAM" id="MobiDB-lite"/>
    </source>
</evidence>
<dbReference type="PROSITE" id="PS51263">
    <property type="entry name" value="ADF_H"/>
    <property type="match status" value="1"/>
</dbReference>
<dbReference type="CDD" id="cd11283">
    <property type="entry name" value="ADF_GMF-beta_like"/>
    <property type="match status" value="1"/>
</dbReference>
<dbReference type="EMBL" id="NHYE01005636">
    <property type="protein sequence ID" value="PPQ66206.1"/>
    <property type="molecule type" value="Genomic_DNA"/>
</dbReference>
<protein>
    <recommendedName>
        <fullName evidence="3">ADF-H domain-containing protein</fullName>
    </recommendedName>
</protein>
<dbReference type="InterPro" id="IPR011171">
    <property type="entry name" value="GMF"/>
</dbReference>
<dbReference type="InterPro" id="IPR029006">
    <property type="entry name" value="ADF-H/Gelsolin-like_dom_sf"/>
</dbReference>
<feature type="domain" description="ADF-H" evidence="3">
    <location>
        <begin position="41"/>
        <end position="181"/>
    </location>
</feature>
<keyword evidence="5" id="KW-1185">Reference proteome</keyword>
<dbReference type="AlphaFoldDB" id="A0A409VIZ9"/>
<evidence type="ECO:0000256" key="1">
    <source>
        <dbReference type="ARBA" id="ARBA00010055"/>
    </source>
</evidence>
<dbReference type="Proteomes" id="UP000284706">
    <property type="component" value="Unassembled WGS sequence"/>
</dbReference>
<proteinExistence type="inferred from homology"/>